<accession>A0A316I0L7</accession>
<evidence type="ECO:0000313" key="2">
    <source>
        <dbReference type="Proteomes" id="UP000246005"/>
    </source>
</evidence>
<proteinExistence type="predicted"/>
<dbReference type="AlphaFoldDB" id="A0A316I0L7"/>
<dbReference type="EMBL" id="QGHB01000021">
    <property type="protein sequence ID" value="PWK80925.1"/>
    <property type="molecule type" value="Genomic_DNA"/>
</dbReference>
<organism evidence="1 2">
    <name type="scientific">Lentzea atacamensis</name>
    <dbReference type="NCBI Taxonomy" id="531938"/>
    <lineage>
        <taxon>Bacteria</taxon>
        <taxon>Bacillati</taxon>
        <taxon>Actinomycetota</taxon>
        <taxon>Actinomycetes</taxon>
        <taxon>Pseudonocardiales</taxon>
        <taxon>Pseudonocardiaceae</taxon>
        <taxon>Lentzea</taxon>
    </lineage>
</organism>
<sequence>MATSSLTEAVFSLPEVDRRGGVALARDFARRAASVCGYLGCHEDVVVVVSELATDAVRHGSGRPLVRILGGRDRLLVEIVDTAWPRLRDFGWGQQLVARLSESWGMTVRAGQNVVWCEMTA</sequence>
<protein>
    <recommendedName>
        <fullName evidence="3">Anti-sigma regulatory factor (Ser/Thr protein kinase)</fullName>
    </recommendedName>
</protein>
<gene>
    <name evidence="1" type="ORF">C8D88_12195</name>
</gene>
<dbReference type="Proteomes" id="UP000246005">
    <property type="component" value="Unassembled WGS sequence"/>
</dbReference>
<dbReference type="PANTHER" id="PTHR35526:SF3">
    <property type="entry name" value="ANTI-SIGMA-F FACTOR RSBW"/>
    <property type="match status" value="1"/>
</dbReference>
<dbReference type="RefSeq" id="WP_109641962.1">
    <property type="nucleotide sequence ID" value="NZ_QGHB01000021.1"/>
</dbReference>
<dbReference type="PANTHER" id="PTHR35526">
    <property type="entry name" value="ANTI-SIGMA-F FACTOR RSBW-RELATED"/>
    <property type="match status" value="1"/>
</dbReference>
<evidence type="ECO:0000313" key="1">
    <source>
        <dbReference type="EMBL" id="PWK80925.1"/>
    </source>
</evidence>
<evidence type="ECO:0008006" key="3">
    <source>
        <dbReference type="Google" id="ProtNLM"/>
    </source>
</evidence>
<comment type="caution">
    <text evidence="1">The sequence shown here is derived from an EMBL/GenBank/DDBJ whole genome shotgun (WGS) entry which is preliminary data.</text>
</comment>
<name>A0A316I0L7_9PSEU</name>
<dbReference type="Gene3D" id="3.30.565.10">
    <property type="entry name" value="Histidine kinase-like ATPase, C-terminal domain"/>
    <property type="match status" value="1"/>
</dbReference>
<reference evidence="1 2" key="1">
    <citation type="submission" date="2018-05" db="EMBL/GenBank/DDBJ databases">
        <title>Genomic Encyclopedia of Type Strains, Phase IV (KMG-IV): sequencing the most valuable type-strain genomes for metagenomic binning, comparative biology and taxonomic classification.</title>
        <authorList>
            <person name="Goeker M."/>
        </authorList>
    </citation>
    <scope>NUCLEOTIDE SEQUENCE [LARGE SCALE GENOMIC DNA]</scope>
    <source>
        <strain evidence="1 2">DSM 45480</strain>
    </source>
</reference>
<dbReference type="InterPro" id="IPR036890">
    <property type="entry name" value="HATPase_C_sf"/>
</dbReference>
<dbReference type="InterPro" id="IPR050267">
    <property type="entry name" value="Anti-sigma-factor_SerPK"/>
</dbReference>
<dbReference type="CDD" id="cd16936">
    <property type="entry name" value="HATPase_RsbW-like"/>
    <property type="match status" value="1"/>
</dbReference>